<evidence type="ECO:0000256" key="2">
    <source>
        <dbReference type="ARBA" id="ARBA00022723"/>
    </source>
</evidence>
<evidence type="ECO:0000256" key="3">
    <source>
        <dbReference type="ARBA" id="ARBA00023004"/>
    </source>
</evidence>
<accession>A0A7C5XM77</accession>
<keyword evidence="1" id="KW-0004">4Fe-4S</keyword>
<proteinExistence type="predicted"/>
<comment type="caution">
    <text evidence="6">The sequence shown here is derived from an EMBL/GenBank/DDBJ whole genome shotgun (WGS) entry which is preliminary data.</text>
</comment>
<name>A0A7C5XM77_9CREN</name>
<feature type="domain" description="4Fe-4S ferredoxin-type" evidence="5">
    <location>
        <begin position="80"/>
        <end position="109"/>
    </location>
</feature>
<protein>
    <submittedName>
        <fullName evidence="6">4Fe-4S dicluster domain-containing protein</fullName>
    </submittedName>
</protein>
<dbReference type="Gene3D" id="3.30.70.20">
    <property type="match status" value="2"/>
</dbReference>
<gene>
    <name evidence="6" type="ORF">ENM84_02875</name>
</gene>
<dbReference type="PANTHER" id="PTHR43177:SF3">
    <property type="entry name" value="PROTEIN NRFC HOMOLOG"/>
    <property type="match status" value="1"/>
</dbReference>
<dbReference type="EMBL" id="DRZI01000123">
    <property type="protein sequence ID" value="HHP81588.1"/>
    <property type="molecule type" value="Genomic_DNA"/>
</dbReference>
<dbReference type="PROSITE" id="PS00198">
    <property type="entry name" value="4FE4S_FER_1"/>
    <property type="match status" value="1"/>
</dbReference>
<dbReference type="Pfam" id="PF12797">
    <property type="entry name" value="Fer4_2"/>
    <property type="match status" value="1"/>
</dbReference>
<dbReference type="GO" id="GO:0046872">
    <property type="term" value="F:metal ion binding"/>
    <property type="evidence" value="ECO:0007669"/>
    <property type="project" value="UniProtKB-KW"/>
</dbReference>
<evidence type="ECO:0000313" key="6">
    <source>
        <dbReference type="EMBL" id="HHP81588.1"/>
    </source>
</evidence>
<dbReference type="InterPro" id="IPR017900">
    <property type="entry name" value="4Fe4S_Fe_S_CS"/>
</dbReference>
<dbReference type="GO" id="GO:0016491">
    <property type="term" value="F:oxidoreductase activity"/>
    <property type="evidence" value="ECO:0007669"/>
    <property type="project" value="UniProtKB-ARBA"/>
</dbReference>
<dbReference type="InterPro" id="IPR050954">
    <property type="entry name" value="ET_IronSulfur_Cluster-Binding"/>
</dbReference>
<feature type="domain" description="4Fe-4S ferredoxin-type" evidence="5">
    <location>
        <begin position="13"/>
        <end position="32"/>
    </location>
</feature>
<keyword evidence="4" id="KW-0411">Iron-sulfur</keyword>
<dbReference type="AlphaFoldDB" id="A0A7C5XM77"/>
<organism evidence="6">
    <name type="scientific">Ignisphaera aggregans</name>
    <dbReference type="NCBI Taxonomy" id="334771"/>
    <lineage>
        <taxon>Archaea</taxon>
        <taxon>Thermoproteota</taxon>
        <taxon>Thermoprotei</taxon>
        <taxon>Desulfurococcales</taxon>
        <taxon>Desulfurococcaceae</taxon>
        <taxon>Ignisphaera</taxon>
    </lineage>
</organism>
<evidence type="ECO:0000256" key="1">
    <source>
        <dbReference type="ARBA" id="ARBA00022485"/>
    </source>
</evidence>
<keyword evidence="3" id="KW-0408">Iron</keyword>
<dbReference type="InterPro" id="IPR017896">
    <property type="entry name" value="4Fe4S_Fe-S-bd"/>
</dbReference>
<dbReference type="GO" id="GO:0051539">
    <property type="term" value="F:4 iron, 4 sulfur cluster binding"/>
    <property type="evidence" value="ECO:0007669"/>
    <property type="project" value="UniProtKB-KW"/>
</dbReference>
<dbReference type="Pfam" id="PF13247">
    <property type="entry name" value="Fer4_11"/>
    <property type="match status" value="1"/>
</dbReference>
<keyword evidence="2" id="KW-0479">Metal-binding</keyword>
<evidence type="ECO:0000259" key="5">
    <source>
        <dbReference type="PROSITE" id="PS51379"/>
    </source>
</evidence>
<dbReference type="PANTHER" id="PTHR43177">
    <property type="entry name" value="PROTEIN NRFC"/>
    <property type="match status" value="1"/>
</dbReference>
<feature type="domain" description="4Fe-4S ferredoxin-type" evidence="5">
    <location>
        <begin position="46"/>
        <end position="79"/>
    </location>
</feature>
<reference evidence="6" key="1">
    <citation type="journal article" date="2020" name="mSystems">
        <title>Genome- and Community-Level Interaction Insights into Carbon Utilization and Element Cycling Functions of Hydrothermarchaeota in Hydrothermal Sediment.</title>
        <authorList>
            <person name="Zhou Z."/>
            <person name="Liu Y."/>
            <person name="Xu W."/>
            <person name="Pan J."/>
            <person name="Luo Z.H."/>
            <person name="Li M."/>
        </authorList>
    </citation>
    <scope>NUCLEOTIDE SEQUENCE [LARGE SCALE GENOMIC DNA]</scope>
    <source>
        <strain evidence="6">SpSt-1121</strain>
    </source>
</reference>
<dbReference type="PROSITE" id="PS51379">
    <property type="entry name" value="4FE4S_FER_2"/>
    <property type="match status" value="3"/>
</dbReference>
<evidence type="ECO:0000256" key="4">
    <source>
        <dbReference type="ARBA" id="ARBA00023014"/>
    </source>
</evidence>
<dbReference type="SUPFAM" id="SSF54862">
    <property type="entry name" value="4Fe-4S ferredoxins"/>
    <property type="match status" value="1"/>
</dbReference>
<sequence length="170" mass="18585">MDRERRVLIETGFRRLIDYDRCIGCGICEEVCSFLHEGSPLIKLYGIIDGIEKPISCFHCTKAPCVAVCPTNALGYDSQGAVTITTTRCIGCTSCIAACPFGIPELLPIGHTIKCDLCKKLRAQNLEPGCIATCPSNAIIWGSPEKITRSMREKALKRISNAYTLLASQQ</sequence>